<dbReference type="Proteomes" id="UP000663854">
    <property type="component" value="Unassembled WGS sequence"/>
</dbReference>
<dbReference type="AlphaFoldDB" id="A0A814HDT8"/>
<reference evidence="2" key="1">
    <citation type="submission" date="2021-02" db="EMBL/GenBank/DDBJ databases">
        <authorList>
            <person name="Nowell W R."/>
        </authorList>
    </citation>
    <scope>NUCLEOTIDE SEQUENCE</scope>
</reference>
<keyword evidence="3" id="KW-1185">Reference proteome</keyword>
<evidence type="ECO:0000313" key="2">
    <source>
        <dbReference type="EMBL" id="CAF1009490.1"/>
    </source>
</evidence>
<sequence>MDKMNIIQTKPIIHLSTYTMETSDRFDNNDKIKDNFDEDIHKYIHRIYHCSNRSQAIILRTNALKFIDQWRLQHVKQLDQRVRTAGQLILNAFDEYQSKQQYIKCPHRLKQSLDTSNHKSSIITSITTMPTITKDQSIGSRSDLSSSKTIDLLDNHYHLQKNTKQNIEISIDKLKSSSSSSSIVSSPSNRNITLNSIDFGRDFTFETLAYLSSLSNDIAMTICENNTLIYSQHSNELVIISLMNLKHIAITQLDKNSCIRDLCYVDWLYKCLVITDKQIYLLDYQTTKHDIIDKDIGYICGAIDNHRCVFYLVKQSTLHKYDKNSLLNLRSDQYPIADGYYSRRVALDNKTNDYLALLVGTNDEKNYILVYSTLCLSNGYLYKILIDDRIERQWICSNGNYGWLIHGTHPGSCFDLNINGLNSIRIFDCNEIRNIIPMIDKHQRFIIRTKTEIFVLIKYSFVQSFKNFNK</sequence>
<dbReference type="Proteomes" id="UP000663870">
    <property type="component" value="Unassembled WGS sequence"/>
</dbReference>
<dbReference type="EMBL" id="CAJNOL010000329">
    <property type="protein sequence ID" value="CAF1009490.1"/>
    <property type="molecule type" value="Genomic_DNA"/>
</dbReference>
<accession>A0A814HDT8</accession>
<evidence type="ECO:0000313" key="3">
    <source>
        <dbReference type="Proteomes" id="UP000663870"/>
    </source>
</evidence>
<comment type="caution">
    <text evidence="2">The sequence shown here is derived from an EMBL/GenBank/DDBJ whole genome shotgun (WGS) entry which is preliminary data.</text>
</comment>
<protein>
    <submittedName>
        <fullName evidence="2">Uncharacterized protein</fullName>
    </submittedName>
</protein>
<dbReference type="EMBL" id="CAJNOH010000073">
    <property type="protein sequence ID" value="CAF0841003.1"/>
    <property type="molecule type" value="Genomic_DNA"/>
</dbReference>
<organism evidence="2 3">
    <name type="scientific">Rotaria sordida</name>
    <dbReference type="NCBI Taxonomy" id="392033"/>
    <lineage>
        <taxon>Eukaryota</taxon>
        <taxon>Metazoa</taxon>
        <taxon>Spiralia</taxon>
        <taxon>Gnathifera</taxon>
        <taxon>Rotifera</taxon>
        <taxon>Eurotatoria</taxon>
        <taxon>Bdelloidea</taxon>
        <taxon>Philodinida</taxon>
        <taxon>Philodinidae</taxon>
        <taxon>Rotaria</taxon>
    </lineage>
</organism>
<evidence type="ECO:0000313" key="1">
    <source>
        <dbReference type="EMBL" id="CAF0841003.1"/>
    </source>
</evidence>
<gene>
    <name evidence="2" type="ORF">JXQ802_LOCUS14590</name>
    <name evidence="1" type="ORF">PYM288_LOCUS6571</name>
</gene>
<name>A0A814HDT8_9BILA</name>
<proteinExistence type="predicted"/>